<evidence type="ECO:0000256" key="1">
    <source>
        <dbReference type="SAM" id="MobiDB-lite"/>
    </source>
</evidence>
<dbReference type="EMBL" id="MLAK01000749">
    <property type="protein sequence ID" value="OHT05659.1"/>
    <property type="molecule type" value="Genomic_DNA"/>
</dbReference>
<dbReference type="InterPro" id="IPR015915">
    <property type="entry name" value="Kelch-typ_b-propeller"/>
</dbReference>
<keyword evidence="2" id="KW-0812">Transmembrane</keyword>
<dbReference type="PANTHER" id="PTHR46461">
    <property type="entry name" value="KELCH DOMAIN-CONTAINING PROTEIN 3"/>
    <property type="match status" value="1"/>
</dbReference>
<evidence type="ECO:0000256" key="2">
    <source>
        <dbReference type="SAM" id="Phobius"/>
    </source>
</evidence>
<dbReference type="Gene3D" id="2.120.10.80">
    <property type="entry name" value="Kelch-type beta propeller"/>
    <property type="match status" value="1"/>
</dbReference>
<feature type="transmembrane region" description="Helical" evidence="2">
    <location>
        <begin position="399"/>
        <end position="425"/>
    </location>
</feature>
<gene>
    <name evidence="3" type="ORF">TRFO_05759</name>
</gene>
<dbReference type="GeneID" id="94827404"/>
<evidence type="ECO:0000313" key="4">
    <source>
        <dbReference type="Proteomes" id="UP000179807"/>
    </source>
</evidence>
<dbReference type="SUPFAM" id="SSF117281">
    <property type="entry name" value="Kelch motif"/>
    <property type="match status" value="1"/>
</dbReference>
<accession>A0A1J4K397</accession>
<dbReference type="RefSeq" id="XP_068358795.1">
    <property type="nucleotide sequence ID" value="XM_068492700.1"/>
</dbReference>
<dbReference type="VEuPathDB" id="TrichDB:TRFO_05759"/>
<dbReference type="GO" id="GO:0005737">
    <property type="term" value="C:cytoplasm"/>
    <property type="evidence" value="ECO:0007669"/>
    <property type="project" value="TreeGrafter"/>
</dbReference>
<dbReference type="Pfam" id="PF24681">
    <property type="entry name" value="Kelch_KLHDC2_KLHL20_DRC7"/>
    <property type="match status" value="1"/>
</dbReference>
<protein>
    <submittedName>
        <fullName evidence="3">Kelch motif family protein</fullName>
    </submittedName>
</protein>
<keyword evidence="2" id="KW-1133">Transmembrane helix</keyword>
<dbReference type="PANTHER" id="PTHR46461:SF2">
    <property type="entry name" value="ATTRACTIN"/>
    <property type="match status" value="1"/>
</dbReference>
<dbReference type="Proteomes" id="UP000179807">
    <property type="component" value="Unassembled WGS sequence"/>
</dbReference>
<keyword evidence="2" id="KW-0472">Membrane</keyword>
<proteinExistence type="predicted"/>
<name>A0A1J4K397_9EUKA</name>
<reference evidence="3" key="1">
    <citation type="submission" date="2016-10" db="EMBL/GenBank/DDBJ databases">
        <authorList>
            <person name="Benchimol M."/>
            <person name="Almeida L.G."/>
            <person name="Vasconcelos A.T."/>
            <person name="Perreira-Neves A."/>
            <person name="Rosa I.A."/>
            <person name="Tasca T."/>
            <person name="Bogo M.R."/>
            <person name="de Souza W."/>
        </authorList>
    </citation>
    <scope>NUCLEOTIDE SEQUENCE [LARGE SCALE GENOMIC DNA]</scope>
    <source>
        <strain evidence="3">K</strain>
    </source>
</reference>
<keyword evidence="4" id="KW-1185">Reference proteome</keyword>
<dbReference type="InterPro" id="IPR052637">
    <property type="entry name" value="KLHDC3-like"/>
</dbReference>
<dbReference type="AlphaFoldDB" id="A0A1J4K397"/>
<organism evidence="3 4">
    <name type="scientific">Tritrichomonas foetus</name>
    <dbReference type="NCBI Taxonomy" id="1144522"/>
    <lineage>
        <taxon>Eukaryota</taxon>
        <taxon>Metamonada</taxon>
        <taxon>Parabasalia</taxon>
        <taxon>Tritrichomonadida</taxon>
        <taxon>Tritrichomonadidae</taxon>
        <taxon>Tritrichomonas</taxon>
    </lineage>
</organism>
<comment type="caution">
    <text evidence="3">The sequence shown here is derived from an EMBL/GenBank/DDBJ whole genome shotgun (WGS) entry which is preliminary data.</text>
</comment>
<evidence type="ECO:0000313" key="3">
    <source>
        <dbReference type="EMBL" id="OHT05659.1"/>
    </source>
</evidence>
<feature type="region of interest" description="Disordered" evidence="1">
    <location>
        <begin position="1"/>
        <end position="23"/>
    </location>
</feature>
<dbReference type="OrthoDB" id="10251809at2759"/>
<sequence length="452" mass="51233">MGTSDSTPTPPFNNPYKGNIRSPKDLLDDDDAIIIQRNFSYGSLPVRNYKTAHGRDIESDNPPSILTPSQQPQLEDFVIDTSKRLYTAPYWAKWSVVPPNSINPEARYGHFYCNVSDNVDIGSNVNSPLSYVGYGQSDDITYLATDHIWQFDSNLRKWTKLKLTGHTISKRSDSCSVIVGNLIYIFGGKCENKYFADFHTININTNVVTLIQATGHAPHPMAGAFMASYDNKIFIWGGFNGKIVNKSLFIYDTFTKSWHSKVLDIEGRYNAASTYYQNYMYIYGHADSKKDGCKLVMIDLQAQEANYVTTTGKGPISDHMYGRMTKIGQYLFYFGGKAKNAFTMLYALDLERMWWFLVHIRPDNDTVTVNDGRINESGFFLIPRFHSFGCCFSRARREIIAFLGYPVSKIPCLFILGIGTALGVINLRNDMLDVMAYEFENNEDDLEMAIPT</sequence>
<dbReference type="GO" id="GO:0003682">
    <property type="term" value="F:chromatin binding"/>
    <property type="evidence" value="ECO:0007669"/>
    <property type="project" value="InterPro"/>
</dbReference>